<dbReference type="SUPFAM" id="SSF52833">
    <property type="entry name" value="Thioredoxin-like"/>
    <property type="match status" value="1"/>
</dbReference>
<comment type="caution">
    <text evidence="11">The sequence shown here is derived from an EMBL/GenBank/DDBJ whole genome shotgun (WGS) entry which is preliminary data.</text>
</comment>
<evidence type="ECO:0000256" key="2">
    <source>
        <dbReference type="ARBA" id="ARBA00022448"/>
    </source>
</evidence>
<dbReference type="Proteomes" id="UP000229896">
    <property type="component" value="Unassembled WGS sequence"/>
</dbReference>
<evidence type="ECO:0000313" key="12">
    <source>
        <dbReference type="Proteomes" id="UP000229896"/>
    </source>
</evidence>
<evidence type="ECO:0000256" key="8">
    <source>
        <dbReference type="PIRSR" id="PIRSR000077-1"/>
    </source>
</evidence>
<evidence type="ECO:0000256" key="9">
    <source>
        <dbReference type="PIRSR" id="PIRSR000077-4"/>
    </source>
</evidence>
<dbReference type="GO" id="GO:0045454">
    <property type="term" value="P:cell redox homeostasis"/>
    <property type="evidence" value="ECO:0007669"/>
    <property type="project" value="TreeGrafter"/>
</dbReference>
<dbReference type="InterPro" id="IPR036249">
    <property type="entry name" value="Thioredoxin-like_sf"/>
</dbReference>
<feature type="domain" description="Thioredoxin" evidence="10">
    <location>
        <begin position="1"/>
        <end position="105"/>
    </location>
</feature>
<keyword evidence="5 9" id="KW-0676">Redox-active center</keyword>
<dbReference type="PROSITE" id="PS00194">
    <property type="entry name" value="THIOREDOXIN_1"/>
    <property type="match status" value="1"/>
</dbReference>
<dbReference type="InterPro" id="IPR017937">
    <property type="entry name" value="Thioredoxin_CS"/>
</dbReference>
<dbReference type="PROSITE" id="PS51352">
    <property type="entry name" value="THIOREDOXIN_2"/>
    <property type="match status" value="1"/>
</dbReference>
<sequence>MAEKELTEENFQKAIGSDQPILVDFWAPWCGPCQMMGPVVDEIAEEAKDFSVGKLNIDDNPEVASKFNVMSIPTFLIFKKGKVVEQLVGAMPKEVIIEGIKKHIDK</sequence>
<accession>A0A2M6YBM8</accession>
<dbReference type="PANTHER" id="PTHR45663:SF11">
    <property type="entry name" value="GEO12009P1"/>
    <property type="match status" value="1"/>
</dbReference>
<evidence type="ECO:0000256" key="1">
    <source>
        <dbReference type="ARBA" id="ARBA00008987"/>
    </source>
</evidence>
<evidence type="ECO:0000313" key="11">
    <source>
        <dbReference type="EMBL" id="PIU24092.1"/>
    </source>
</evidence>
<dbReference type="InterPro" id="IPR013766">
    <property type="entry name" value="Thioredoxin_domain"/>
</dbReference>
<feature type="active site" description="Nucleophile" evidence="8">
    <location>
        <position position="33"/>
    </location>
</feature>
<keyword evidence="3" id="KW-0249">Electron transport</keyword>
<keyword evidence="4 9" id="KW-1015">Disulfide bond</keyword>
<dbReference type="Pfam" id="PF00085">
    <property type="entry name" value="Thioredoxin"/>
    <property type="match status" value="1"/>
</dbReference>
<gene>
    <name evidence="11" type="primary">trxA</name>
    <name evidence="11" type="ORF">COT12_02880</name>
</gene>
<evidence type="ECO:0000256" key="7">
    <source>
        <dbReference type="PIRNR" id="PIRNR000077"/>
    </source>
</evidence>
<dbReference type="CDD" id="cd02947">
    <property type="entry name" value="TRX_family"/>
    <property type="match status" value="1"/>
</dbReference>
<feature type="disulfide bond" description="Redox-active" evidence="9">
    <location>
        <begin position="30"/>
        <end position="33"/>
    </location>
</feature>
<feature type="site" description="Contributes to redox potential value" evidence="8">
    <location>
        <position position="32"/>
    </location>
</feature>
<dbReference type="PIRSF" id="PIRSF000077">
    <property type="entry name" value="Thioredoxin"/>
    <property type="match status" value="1"/>
</dbReference>
<evidence type="ECO:0000256" key="3">
    <source>
        <dbReference type="ARBA" id="ARBA00022982"/>
    </source>
</evidence>
<feature type="site" description="Deprotonates C-terminal active site Cys" evidence="8">
    <location>
        <position position="24"/>
    </location>
</feature>
<evidence type="ECO:0000256" key="6">
    <source>
        <dbReference type="NCBIfam" id="TIGR01068"/>
    </source>
</evidence>
<dbReference type="FunFam" id="3.40.30.10:FF:000001">
    <property type="entry name" value="Thioredoxin"/>
    <property type="match status" value="1"/>
</dbReference>
<evidence type="ECO:0000256" key="5">
    <source>
        <dbReference type="ARBA" id="ARBA00023284"/>
    </source>
</evidence>
<dbReference type="Gene3D" id="3.40.30.10">
    <property type="entry name" value="Glutaredoxin"/>
    <property type="match status" value="1"/>
</dbReference>
<evidence type="ECO:0000259" key="10">
    <source>
        <dbReference type="PROSITE" id="PS51352"/>
    </source>
</evidence>
<dbReference type="InterPro" id="IPR005746">
    <property type="entry name" value="Thioredoxin"/>
</dbReference>
<evidence type="ECO:0000256" key="4">
    <source>
        <dbReference type="ARBA" id="ARBA00023157"/>
    </source>
</evidence>
<keyword evidence="2" id="KW-0813">Transport</keyword>
<name>A0A2M6YBM8_9BACT</name>
<organism evidence="11 12">
    <name type="scientific">Candidatus Berkelbacteria bacterium CG08_land_8_20_14_0_20_39_8</name>
    <dbReference type="NCBI Taxonomy" id="1974511"/>
    <lineage>
        <taxon>Bacteria</taxon>
        <taxon>Candidatus Berkelbacteria</taxon>
    </lineage>
</organism>
<dbReference type="GO" id="GO:0015035">
    <property type="term" value="F:protein-disulfide reductase activity"/>
    <property type="evidence" value="ECO:0007669"/>
    <property type="project" value="UniProtKB-UniRule"/>
</dbReference>
<reference evidence="12" key="1">
    <citation type="submission" date="2017-09" db="EMBL/GenBank/DDBJ databases">
        <title>Depth-based differentiation of microbial function through sediment-hosted aquifers and enrichment of novel symbionts in the deep terrestrial subsurface.</title>
        <authorList>
            <person name="Probst A.J."/>
            <person name="Ladd B."/>
            <person name="Jarett J.K."/>
            <person name="Geller-Mcgrath D.E."/>
            <person name="Sieber C.M.K."/>
            <person name="Emerson J.B."/>
            <person name="Anantharaman K."/>
            <person name="Thomas B.C."/>
            <person name="Malmstrom R."/>
            <person name="Stieglmeier M."/>
            <person name="Klingl A."/>
            <person name="Woyke T."/>
            <person name="Ryan C.M."/>
            <person name="Banfield J.F."/>
        </authorList>
    </citation>
    <scope>NUCLEOTIDE SEQUENCE [LARGE SCALE GENOMIC DNA]</scope>
</reference>
<protein>
    <recommendedName>
        <fullName evidence="6 7">Thioredoxin</fullName>
    </recommendedName>
</protein>
<dbReference type="GO" id="GO:0005829">
    <property type="term" value="C:cytosol"/>
    <property type="evidence" value="ECO:0007669"/>
    <property type="project" value="TreeGrafter"/>
</dbReference>
<dbReference type="PANTHER" id="PTHR45663">
    <property type="entry name" value="GEO12009P1"/>
    <property type="match status" value="1"/>
</dbReference>
<comment type="similarity">
    <text evidence="1 7">Belongs to the thioredoxin family.</text>
</comment>
<dbReference type="PRINTS" id="PR00421">
    <property type="entry name" value="THIOREDOXIN"/>
</dbReference>
<dbReference type="EMBL" id="PEXI01000091">
    <property type="protein sequence ID" value="PIU24092.1"/>
    <property type="molecule type" value="Genomic_DNA"/>
</dbReference>
<feature type="active site" description="Nucleophile" evidence="8">
    <location>
        <position position="30"/>
    </location>
</feature>
<dbReference type="NCBIfam" id="TIGR01068">
    <property type="entry name" value="thioredoxin"/>
    <property type="match status" value="1"/>
</dbReference>
<feature type="site" description="Contributes to redox potential value" evidence="8">
    <location>
        <position position="31"/>
    </location>
</feature>
<proteinExistence type="inferred from homology"/>
<dbReference type="AlphaFoldDB" id="A0A2M6YBM8"/>